<evidence type="ECO:0000256" key="6">
    <source>
        <dbReference type="SAM" id="Phobius"/>
    </source>
</evidence>
<dbReference type="GO" id="GO:0022857">
    <property type="term" value="F:transmembrane transporter activity"/>
    <property type="evidence" value="ECO:0007669"/>
    <property type="project" value="InterPro"/>
</dbReference>
<dbReference type="GeneID" id="85223698"/>
<feature type="transmembrane region" description="Helical" evidence="6">
    <location>
        <begin position="506"/>
        <end position="525"/>
    </location>
</feature>
<name>A0AAF0J7X5_9BASI</name>
<comment type="subcellular location">
    <subcellularLocation>
        <location evidence="1">Membrane</location>
        <topology evidence="1">Multi-pass membrane protein</topology>
    </subcellularLocation>
</comment>
<keyword evidence="2" id="KW-0813">Transport</keyword>
<protein>
    <submittedName>
        <fullName evidence="7">Polyamine transporter tpo5</fullName>
    </submittedName>
</protein>
<dbReference type="InterPro" id="IPR002293">
    <property type="entry name" value="AA/rel_permease1"/>
</dbReference>
<dbReference type="PANTHER" id="PTHR45649:SF9">
    <property type="entry name" value="AMINO-ACID PERMEASE 2"/>
    <property type="match status" value="1"/>
</dbReference>
<feature type="transmembrane region" description="Helical" evidence="6">
    <location>
        <begin position="255"/>
        <end position="277"/>
    </location>
</feature>
<feature type="transmembrane region" description="Helical" evidence="6">
    <location>
        <begin position="151"/>
        <end position="173"/>
    </location>
</feature>
<keyword evidence="4 6" id="KW-1133">Transmembrane helix</keyword>
<dbReference type="GO" id="GO:0016020">
    <property type="term" value="C:membrane"/>
    <property type="evidence" value="ECO:0007669"/>
    <property type="project" value="UniProtKB-SubCell"/>
</dbReference>
<feature type="transmembrane region" description="Helical" evidence="6">
    <location>
        <begin position="91"/>
        <end position="113"/>
    </location>
</feature>
<dbReference type="EMBL" id="CP119958">
    <property type="protein sequence ID" value="WFD37107.1"/>
    <property type="molecule type" value="Genomic_DNA"/>
</dbReference>
<reference evidence="7" key="1">
    <citation type="submission" date="2023-03" db="EMBL/GenBank/DDBJ databases">
        <title>Mating type loci evolution in Malassezia.</title>
        <authorList>
            <person name="Coelho M.A."/>
        </authorList>
    </citation>
    <scope>NUCLEOTIDE SEQUENCE</scope>
    <source>
        <strain evidence="7">CBS 9431</strain>
    </source>
</reference>
<feature type="transmembrane region" description="Helical" evidence="6">
    <location>
        <begin position="476"/>
        <end position="500"/>
    </location>
</feature>
<feature type="transmembrane region" description="Helical" evidence="6">
    <location>
        <begin position="59"/>
        <end position="79"/>
    </location>
</feature>
<feature type="transmembrane region" description="Helical" evidence="6">
    <location>
        <begin position="353"/>
        <end position="378"/>
    </location>
</feature>
<dbReference type="RefSeq" id="XP_060120004.1">
    <property type="nucleotide sequence ID" value="XM_060264021.1"/>
</dbReference>
<keyword evidence="5 6" id="KW-0472">Membrane</keyword>
<dbReference type="AlphaFoldDB" id="A0AAF0J7X5"/>
<dbReference type="PANTHER" id="PTHR45649">
    <property type="entry name" value="AMINO-ACID PERMEASE BAT1"/>
    <property type="match status" value="1"/>
</dbReference>
<dbReference type="Gene3D" id="1.20.1740.10">
    <property type="entry name" value="Amino acid/polyamine transporter I"/>
    <property type="match status" value="1"/>
</dbReference>
<sequence length="577" mass="62201">MPVFKLRNAAKAEEAKADAVPHVVHEELAVENISLNEDDVELAKRMGHKSEFAREFKSFSTISYAFAIMGLVSSVATTFNTPFTTGGPASVVWAWFMGSIFNMALGTSIAELVSAYPSSGGLYSASGLLVPAKYRAITAWVTGWLNFTGQIAGIAGSEYGLAMMIYAWVYVITDGNFAATNNQTVGLYFALLFVHGTINSLGTKILAKMTSSYVIVNIGITFVIIITTLACTPLHEMNGPGYTFGHLNSGEASGWSGMGGTALCFFFGLTSVQFVMTDYDATAHISEEVHRAAIAAPVAIIVAVLGTGAVGWLLNIVMIIVSGDTMAKEDTWPGGLAMAQIIWNRLGKVGFLVVWPFVCAVAFFVVTTAVQANARSFYAFSRDNGLPDRGIFARINKRTGTTVNAVWLVIFPCILLGLLGLASYYAISAIFSLAALGMDLSYLVPIVSRQIFANHPEVQYVPGPFSLGSGWFGRTVNIIAILWTIFECVILSIPLALPITGKGFNYSWVIMVGVLLLAMIWYVVYARRHYHGPRSTMTPDLLKKLGVVTVQEDNDAQAYSSAVPTAETETVSESAQK</sequence>
<proteinExistence type="predicted"/>
<evidence type="ECO:0000256" key="4">
    <source>
        <dbReference type="ARBA" id="ARBA00022989"/>
    </source>
</evidence>
<feature type="transmembrane region" description="Helical" evidence="6">
    <location>
        <begin position="399"/>
        <end position="418"/>
    </location>
</feature>
<evidence type="ECO:0000256" key="3">
    <source>
        <dbReference type="ARBA" id="ARBA00022692"/>
    </source>
</evidence>
<dbReference type="Proteomes" id="UP001217754">
    <property type="component" value="Chromosome 1"/>
</dbReference>
<keyword evidence="3 6" id="KW-0812">Transmembrane</keyword>
<evidence type="ECO:0000256" key="1">
    <source>
        <dbReference type="ARBA" id="ARBA00004141"/>
    </source>
</evidence>
<evidence type="ECO:0000256" key="2">
    <source>
        <dbReference type="ARBA" id="ARBA00022448"/>
    </source>
</evidence>
<gene>
    <name evidence="7" type="primary">TPO5</name>
    <name evidence="7" type="ORF">MJAP1_000049</name>
</gene>
<accession>A0AAF0J7X5</accession>
<dbReference type="PIRSF" id="PIRSF006060">
    <property type="entry name" value="AA_transporter"/>
    <property type="match status" value="1"/>
</dbReference>
<dbReference type="Pfam" id="PF13520">
    <property type="entry name" value="AA_permease_2"/>
    <property type="match status" value="1"/>
</dbReference>
<feature type="transmembrane region" description="Helical" evidence="6">
    <location>
        <begin position="185"/>
        <end position="202"/>
    </location>
</feature>
<evidence type="ECO:0000313" key="8">
    <source>
        <dbReference type="Proteomes" id="UP001217754"/>
    </source>
</evidence>
<dbReference type="InterPro" id="IPR004840">
    <property type="entry name" value="Amino_acid_permease_CS"/>
</dbReference>
<feature type="transmembrane region" description="Helical" evidence="6">
    <location>
        <begin position="298"/>
        <end position="321"/>
    </location>
</feature>
<feature type="transmembrane region" description="Helical" evidence="6">
    <location>
        <begin position="214"/>
        <end position="235"/>
    </location>
</feature>
<evidence type="ECO:0000256" key="5">
    <source>
        <dbReference type="ARBA" id="ARBA00023136"/>
    </source>
</evidence>
<keyword evidence="8" id="KW-1185">Reference proteome</keyword>
<dbReference type="GO" id="GO:0006865">
    <property type="term" value="P:amino acid transport"/>
    <property type="evidence" value="ECO:0007669"/>
    <property type="project" value="InterPro"/>
</dbReference>
<dbReference type="PROSITE" id="PS00218">
    <property type="entry name" value="AMINO_ACID_PERMEASE_1"/>
    <property type="match status" value="1"/>
</dbReference>
<organism evidence="7 8">
    <name type="scientific">Malassezia japonica</name>
    <dbReference type="NCBI Taxonomy" id="223818"/>
    <lineage>
        <taxon>Eukaryota</taxon>
        <taxon>Fungi</taxon>
        <taxon>Dikarya</taxon>
        <taxon>Basidiomycota</taxon>
        <taxon>Ustilaginomycotina</taxon>
        <taxon>Malasseziomycetes</taxon>
        <taxon>Malasseziales</taxon>
        <taxon>Malasseziaceae</taxon>
        <taxon>Malassezia</taxon>
    </lineage>
</organism>
<evidence type="ECO:0000313" key="7">
    <source>
        <dbReference type="EMBL" id="WFD37107.1"/>
    </source>
</evidence>